<sequence length="269" mass="29590">MDMDMTPTPTSYRTRSSKRARSPSSPTQYDRPSLMTPIFLVTPISLLKKRFSSSHDTSVPIPLPPFHPAAMRLRGSPEDWVSQTQDLRLESPSLEQSRFSTPVEALGEVRIDEVMVDEPMSENDATVSASPPRPSLMLPEPPQSQYLRPPDTAVLYPHSEAAQQFQNPNQMHIPSIHVHAATPSPVQLFPHDSVTVNSGDAPPPGPHFAPPPSHGLPCAAPAMFVPSPGEPPDTTQAAGPPKKQRFTMGPRADCELCRMRVKGHYMHFD</sequence>
<dbReference type="Proteomes" id="UP000230002">
    <property type="component" value="Unassembled WGS sequence"/>
</dbReference>
<gene>
    <name evidence="2" type="ORF">GSI_07196</name>
</gene>
<accession>A0A2G8S9R0</accession>
<organism evidence="2 3">
    <name type="scientific">Ganoderma sinense ZZ0214-1</name>
    <dbReference type="NCBI Taxonomy" id="1077348"/>
    <lineage>
        <taxon>Eukaryota</taxon>
        <taxon>Fungi</taxon>
        <taxon>Dikarya</taxon>
        <taxon>Basidiomycota</taxon>
        <taxon>Agaricomycotina</taxon>
        <taxon>Agaricomycetes</taxon>
        <taxon>Polyporales</taxon>
        <taxon>Polyporaceae</taxon>
        <taxon>Ganoderma</taxon>
    </lineage>
</organism>
<comment type="caution">
    <text evidence="2">The sequence shown here is derived from an EMBL/GenBank/DDBJ whole genome shotgun (WGS) entry which is preliminary data.</text>
</comment>
<dbReference type="STRING" id="1077348.A0A2G8S9R0"/>
<name>A0A2G8S9R0_9APHY</name>
<protein>
    <submittedName>
        <fullName evidence="2">Uncharacterized protein</fullName>
    </submittedName>
</protein>
<feature type="compositionally biased region" description="Low complexity" evidence="1">
    <location>
        <begin position="1"/>
        <end position="14"/>
    </location>
</feature>
<proteinExistence type="predicted"/>
<feature type="region of interest" description="Disordered" evidence="1">
    <location>
        <begin position="1"/>
        <end position="34"/>
    </location>
</feature>
<dbReference type="OrthoDB" id="3200438at2759"/>
<evidence type="ECO:0000313" key="2">
    <source>
        <dbReference type="EMBL" id="PIL30496.1"/>
    </source>
</evidence>
<evidence type="ECO:0000256" key="1">
    <source>
        <dbReference type="SAM" id="MobiDB-lite"/>
    </source>
</evidence>
<reference evidence="2 3" key="1">
    <citation type="journal article" date="2015" name="Sci. Rep.">
        <title>Chromosome-level genome map provides insights into diverse defense mechanisms in the medicinal fungus Ganoderma sinense.</title>
        <authorList>
            <person name="Zhu Y."/>
            <person name="Xu J."/>
            <person name="Sun C."/>
            <person name="Zhou S."/>
            <person name="Xu H."/>
            <person name="Nelson D.R."/>
            <person name="Qian J."/>
            <person name="Song J."/>
            <person name="Luo H."/>
            <person name="Xiang L."/>
            <person name="Li Y."/>
            <person name="Xu Z."/>
            <person name="Ji A."/>
            <person name="Wang L."/>
            <person name="Lu S."/>
            <person name="Hayward A."/>
            <person name="Sun W."/>
            <person name="Li X."/>
            <person name="Schwartz D.C."/>
            <person name="Wang Y."/>
            <person name="Chen S."/>
        </authorList>
    </citation>
    <scope>NUCLEOTIDE SEQUENCE [LARGE SCALE GENOMIC DNA]</scope>
    <source>
        <strain evidence="2 3">ZZ0214-1</strain>
    </source>
</reference>
<keyword evidence="3" id="KW-1185">Reference proteome</keyword>
<dbReference type="AlphaFoldDB" id="A0A2G8S9R0"/>
<dbReference type="EMBL" id="AYKW01000014">
    <property type="protein sequence ID" value="PIL30496.1"/>
    <property type="molecule type" value="Genomic_DNA"/>
</dbReference>
<feature type="region of interest" description="Disordered" evidence="1">
    <location>
        <begin position="223"/>
        <end position="247"/>
    </location>
</feature>
<evidence type="ECO:0000313" key="3">
    <source>
        <dbReference type="Proteomes" id="UP000230002"/>
    </source>
</evidence>